<accession>A0A371BDX6</accession>
<name>A0A371BDX6_9BRAD</name>
<dbReference type="PROSITE" id="PS51318">
    <property type="entry name" value="TAT"/>
    <property type="match status" value="1"/>
</dbReference>
<comment type="similarity">
    <text evidence="1">Belongs to the 5'-nucleotidase family.</text>
</comment>
<dbReference type="InterPro" id="IPR036907">
    <property type="entry name" value="5'-Nucleotdase_C_sf"/>
</dbReference>
<dbReference type="InterPro" id="IPR029052">
    <property type="entry name" value="Metallo-depent_PP-like"/>
</dbReference>
<dbReference type="InterPro" id="IPR008334">
    <property type="entry name" value="5'-Nucleotdase_C"/>
</dbReference>
<dbReference type="Gene3D" id="3.60.21.10">
    <property type="match status" value="1"/>
</dbReference>
<dbReference type="PRINTS" id="PR01607">
    <property type="entry name" value="APYRASEFAMLY"/>
</dbReference>
<dbReference type="AlphaFoldDB" id="A0A371BDX6"/>
<reference evidence="4" key="1">
    <citation type="submission" date="2018-08" db="EMBL/GenBank/DDBJ databases">
        <authorList>
            <person name="Kim S.-J."/>
            <person name="Jung G.-Y."/>
        </authorList>
    </citation>
    <scope>NUCLEOTIDE SEQUENCE [LARGE SCALE GENOMIC DNA]</scope>
    <source>
        <strain evidence="4">GY_H</strain>
    </source>
</reference>
<dbReference type="GO" id="GO:0030288">
    <property type="term" value="C:outer membrane-bounded periplasmic space"/>
    <property type="evidence" value="ECO:0007669"/>
    <property type="project" value="TreeGrafter"/>
</dbReference>
<dbReference type="Proteomes" id="UP000263993">
    <property type="component" value="Unassembled WGS sequence"/>
</dbReference>
<keyword evidence="1 3" id="KW-0378">Hydrolase</keyword>
<organism evidence="3 4">
    <name type="scientific">Undibacter mobilis</name>
    <dbReference type="NCBI Taxonomy" id="2292256"/>
    <lineage>
        <taxon>Bacteria</taxon>
        <taxon>Pseudomonadati</taxon>
        <taxon>Pseudomonadota</taxon>
        <taxon>Alphaproteobacteria</taxon>
        <taxon>Hyphomicrobiales</taxon>
        <taxon>Nitrobacteraceae</taxon>
        <taxon>Undibacter</taxon>
    </lineage>
</organism>
<dbReference type="Pfam" id="PF02872">
    <property type="entry name" value="5_nucleotid_C"/>
    <property type="match status" value="1"/>
</dbReference>
<dbReference type="OrthoDB" id="5469761at2"/>
<dbReference type="PANTHER" id="PTHR11575:SF42">
    <property type="entry name" value="SULFUR OXIDATION PROTEIN SOXB"/>
    <property type="match status" value="1"/>
</dbReference>
<dbReference type="EMBL" id="QRGO01000001">
    <property type="protein sequence ID" value="RDV05613.1"/>
    <property type="molecule type" value="Genomic_DNA"/>
</dbReference>
<dbReference type="InterPro" id="IPR041829">
    <property type="entry name" value="SoxB_N"/>
</dbReference>
<dbReference type="CDD" id="cd07411">
    <property type="entry name" value="MPP_SoxB_N"/>
    <property type="match status" value="1"/>
</dbReference>
<keyword evidence="4" id="KW-1185">Reference proteome</keyword>
<dbReference type="GO" id="GO:0000166">
    <property type="term" value="F:nucleotide binding"/>
    <property type="evidence" value="ECO:0007669"/>
    <property type="project" value="UniProtKB-KW"/>
</dbReference>
<dbReference type="SUPFAM" id="SSF55816">
    <property type="entry name" value="5'-nucleotidase (syn. UDP-sugar hydrolase), C-terminal domain"/>
    <property type="match status" value="1"/>
</dbReference>
<dbReference type="RefSeq" id="WP_115517638.1">
    <property type="nucleotide sequence ID" value="NZ_QRGO01000001.1"/>
</dbReference>
<dbReference type="InterPro" id="IPR030998">
    <property type="entry name" value="Thiosulf_SoxB"/>
</dbReference>
<evidence type="ECO:0000259" key="2">
    <source>
        <dbReference type="Pfam" id="PF02872"/>
    </source>
</evidence>
<dbReference type="GO" id="GO:0016787">
    <property type="term" value="F:hydrolase activity"/>
    <property type="evidence" value="ECO:0007669"/>
    <property type="project" value="UniProtKB-KW"/>
</dbReference>
<protein>
    <submittedName>
        <fullName evidence="3">Thiosulfohydrolase SoxB</fullName>
    </submittedName>
</protein>
<evidence type="ECO:0000313" key="3">
    <source>
        <dbReference type="EMBL" id="RDV05613.1"/>
    </source>
</evidence>
<evidence type="ECO:0000256" key="1">
    <source>
        <dbReference type="RuleBase" id="RU362119"/>
    </source>
</evidence>
<dbReference type="InterPro" id="IPR006179">
    <property type="entry name" value="5_nucleotidase/apyrase"/>
</dbReference>
<evidence type="ECO:0000313" key="4">
    <source>
        <dbReference type="Proteomes" id="UP000263993"/>
    </source>
</evidence>
<dbReference type="FunFam" id="3.90.780.10:FF:000016">
    <property type="entry name" value="Sulfur oxidation protein SoxB"/>
    <property type="match status" value="1"/>
</dbReference>
<keyword evidence="1" id="KW-0547">Nucleotide-binding</keyword>
<feature type="domain" description="5'-Nucleotidase C-terminal" evidence="2">
    <location>
        <begin position="391"/>
        <end position="532"/>
    </location>
</feature>
<proteinExistence type="inferred from homology"/>
<sequence length="562" mass="61262">MITRRELLQVSAATAALMAGGGSLTRAFAQQKLTQEDLLKFDAFGNVTLLHVTDIHGQLVPVYFREPTVNIGVGEAKGQPPHVTGADYLTRFGIAPKSAAAYALTDQDFTALAQSYGRIGGLDRLATVIGQVRAERGDKVLLLDGGDTWQGSLGANASKGQDMADCMALLKPDAMTGHWEFTYGEDRVKELIDKLGFSFLALNVRDTEWNEPVFDAFKMFDKGGVKVAVLGQAFPYTPVANPRWMIPKWSFGIREEEVRAQVEKARKAGAQLIVLLSHNGFDVDRKLAARVEGIDVILTGHTHDALPEPVKIGNTLLIASGSHGKFVSRLDLDVQGGVVKGFRYKLIPLFADVIKPDTAMSAAIGKARAPYAKDLARVVGQTESLLYRRGNFNGTFDDLICDALLKERDAEIALSPGFRWGTSVLPGAPITVEDIHNATAITYPQVYRLPMTGERLKEVLEDVADNLFNPDPYYQQGGDMVRCGGLSYAIDVSKPIGSRISDMTLLKTGKPLDPKREYTVAGWASVNEGTQGPPVWELVERYIAAQKTVRVAPNTRVKITGM</sequence>
<dbReference type="Gene3D" id="3.90.780.10">
    <property type="entry name" value="5'-Nucleotidase, C-terminal domain"/>
    <property type="match status" value="1"/>
</dbReference>
<dbReference type="SUPFAM" id="SSF56300">
    <property type="entry name" value="Metallo-dependent phosphatases"/>
    <property type="match status" value="1"/>
</dbReference>
<dbReference type="NCBIfam" id="TIGR04486">
    <property type="entry name" value="thiosulf_SoxB"/>
    <property type="match status" value="1"/>
</dbReference>
<dbReference type="Gene3D" id="6.10.140.570">
    <property type="match status" value="1"/>
</dbReference>
<dbReference type="GO" id="GO:0009166">
    <property type="term" value="P:nucleotide catabolic process"/>
    <property type="evidence" value="ECO:0007669"/>
    <property type="project" value="InterPro"/>
</dbReference>
<dbReference type="PANTHER" id="PTHR11575">
    <property type="entry name" value="5'-NUCLEOTIDASE-RELATED"/>
    <property type="match status" value="1"/>
</dbReference>
<comment type="caution">
    <text evidence="3">The sequence shown here is derived from an EMBL/GenBank/DDBJ whole genome shotgun (WGS) entry which is preliminary data.</text>
</comment>
<dbReference type="InterPro" id="IPR006311">
    <property type="entry name" value="TAT_signal"/>
</dbReference>
<gene>
    <name evidence="3" type="primary">soxB</name>
    <name evidence="3" type="ORF">DXH78_14155</name>
</gene>